<keyword evidence="2" id="KW-1185">Reference proteome</keyword>
<evidence type="ECO:0008006" key="3">
    <source>
        <dbReference type="Google" id="ProtNLM"/>
    </source>
</evidence>
<accession>A0ABT2FXF5</accession>
<proteinExistence type="predicted"/>
<evidence type="ECO:0000313" key="2">
    <source>
        <dbReference type="Proteomes" id="UP001205965"/>
    </source>
</evidence>
<dbReference type="EMBL" id="JANWTC010000006">
    <property type="protein sequence ID" value="MCS5479923.1"/>
    <property type="molecule type" value="Genomic_DNA"/>
</dbReference>
<organism evidence="1 2">
    <name type="scientific">Corynebacterium lemuris</name>
    <dbReference type="NCBI Taxonomy" id="1859292"/>
    <lineage>
        <taxon>Bacteria</taxon>
        <taxon>Bacillati</taxon>
        <taxon>Actinomycetota</taxon>
        <taxon>Actinomycetes</taxon>
        <taxon>Mycobacteriales</taxon>
        <taxon>Corynebacteriaceae</taxon>
        <taxon>Corynebacterium</taxon>
    </lineage>
</organism>
<sequence length="50" mass="5461">MPGIHPSVLATATWSFCNVMPVRTDLGEQATVLDDRLHPAEQTRKPRCGG</sequence>
<comment type="caution">
    <text evidence="1">The sequence shown here is derived from an EMBL/GenBank/DDBJ whole genome shotgun (WGS) entry which is preliminary data.</text>
</comment>
<protein>
    <recommendedName>
        <fullName evidence="3">Transposase</fullName>
    </recommendedName>
</protein>
<dbReference type="RefSeq" id="WP_259427991.1">
    <property type="nucleotide sequence ID" value="NZ_JANWTC010000006.1"/>
</dbReference>
<evidence type="ECO:0000313" key="1">
    <source>
        <dbReference type="EMBL" id="MCS5479923.1"/>
    </source>
</evidence>
<dbReference type="Proteomes" id="UP001205965">
    <property type="component" value="Unassembled WGS sequence"/>
</dbReference>
<name>A0ABT2FXF5_9CORY</name>
<gene>
    <name evidence="1" type="ORF">NYP18_09675</name>
</gene>
<reference evidence="1 2" key="1">
    <citation type="submission" date="2022-08" db="EMBL/GenBank/DDBJ databases">
        <title>YIM 101645 draft genome.</title>
        <authorList>
            <person name="Chen X."/>
        </authorList>
    </citation>
    <scope>NUCLEOTIDE SEQUENCE [LARGE SCALE GENOMIC DNA]</scope>
    <source>
        <strain evidence="1 2">YIM 101645</strain>
    </source>
</reference>